<dbReference type="InterPro" id="IPR049177">
    <property type="entry name" value="MgtC_SapB_SrpB_YhiD_N"/>
</dbReference>
<dbReference type="Pfam" id="PF02308">
    <property type="entry name" value="MgtC"/>
    <property type="match status" value="1"/>
</dbReference>
<reference evidence="9 10" key="1">
    <citation type="submission" date="2016-09" db="EMBL/GenBank/DDBJ databases">
        <authorList>
            <person name="Capua I."/>
            <person name="De Benedictis P."/>
            <person name="Joannis T."/>
            <person name="Lombin L.H."/>
            <person name="Cattoli G."/>
        </authorList>
    </citation>
    <scope>NUCLEOTIDE SEQUENCE [LARGE SCALE GENOMIC DNA]</scope>
    <source>
        <strain evidence="9 10">ISLP-3</strain>
    </source>
</reference>
<dbReference type="PRINTS" id="PR01837">
    <property type="entry name" value="MGTCSAPBPROT"/>
</dbReference>
<dbReference type="PANTHER" id="PTHR33778">
    <property type="entry name" value="PROTEIN MGTC"/>
    <property type="match status" value="1"/>
</dbReference>
<evidence type="ECO:0000256" key="4">
    <source>
        <dbReference type="ARBA" id="ARBA00022692"/>
    </source>
</evidence>
<dbReference type="AlphaFoldDB" id="A0A1G6HUM3"/>
<dbReference type="GO" id="GO:0005886">
    <property type="term" value="C:plasma membrane"/>
    <property type="evidence" value="ECO:0007669"/>
    <property type="project" value="UniProtKB-SubCell"/>
</dbReference>
<evidence type="ECO:0000313" key="9">
    <source>
        <dbReference type="EMBL" id="SDB97942.1"/>
    </source>
</evidence>
<keyword evidence="6 7" id="KW-0472">Membrane</keyword>
<comment type="subcellular location">
    <subcellularLocation>
        <location evidence="1">Cell membrane</location>
        <topology evidence="1">Multi-pass membrane protein</topology>
    </subcellularLocation>
</comment>
<name>A0A1G6HUM3_9MICO</name>
<dbReference type="PROSITE" id="PS51671">
    <property type="entry name" value="ACT"/>
    <property type="match status" value="1"/>
</dbReference>
<protein>
    <submittedName>
        <fullName evidence="9">Putative Mg2+ transporter-C (MgtC) family protein</fullName>
    </submittedName>
</protein>
<feature type="domain" description="ACT" evidence="8">
    <location>
        <begin position="159"/>
        <end position="233"/>
    </location>
</feature>
<evidence type="ECO:0000256" key="1">
    <source>
        <dbReference type="ARBA" id="ARBA00004651"/>
    </source>
</evidence>
<keyword evidence="10" id="KW-1185">Reference proteome</keyword>
<organism evidence="9 10">
    <name type="scientific">Sanguibacter gelidistatuariae</name>
    <dbReference type="NCBI Taxonomy" id="1814289"/>
    <lineage>
        <taxon>Bacteria</taxon>
        <taxon>Bacillati</taxon>
        <taxon>Actinomycetota</taxon>
        <taxon>Actinomycetes</taxon>
        <taxon>Micrococcales</taxon>
        <taxon>Sanguibacteraceae</taxon>
        <taxon>Sanguibacter</taxon>
    </lineage>
</organism>
<dbReference type="STRING" id="1814289.SAMN05216410_1221"/>
<dbReference type="InterPro" id="IPR003416">
    <property type="entry name" value="MgtC/SapB/SrpB/YhiD_fam"/>
</dbReference>
<comment type="similarity">
    <text evidence="2">Belongs to the MgtC/SapB family.</text>
</comment>
<dbReference type="InterPro" id="IPR002912">
    <property type="entry name" value="ACT_dom"/>
</dbReference>
<dbReference type="PANTHER" id="PTHR33778:SF1">
    <property type="entry name" value="MAGNESIUM TRANSPORTER YHID-RELATED"/>
    <property type="match status" value="1"/>
</dbReference>
<dbReference type="EMBL" id="FMYH01000001">
    <property type="protein sequence ID" value="SDB97942.1"/>
    <property type="molecule type" value="Genomic_DNA"/>
</dbReference>
<evidence type="ECO:0000256" key="2">
    <source>
        <dbReference type="ARBA" id="ARBA00009298"/>
    </source>
</evidence>
<feature type="transmembrane region" description="Helical" evidence="7">
    <location>
        <begin position="40"/>
        <end position="59"/>
    </location>
</feature>
<evidence type="ECO:0000259" key="8">
    <source>
        <dbReference type="PROSITE" id="PS51671"/>
    </source>
</evidence>
<gene>
    <name evidence="9" type="ORF">SAMN05216410_1221</name>
</gene>
<feature type="transmembrane region" description="Helical" evidence="7">
    <location>
        <begin position="79"/>
        <end position="97"/>
    </location>
</feature>
<sequence>MFPLILTQASPEWMQGVCLLIALLLSALIGLDRKIRHKQAGLRTHTLVGLGAALFMVVSKYAFDDVLQVDLVRLDPSRVAAQIVSGVGFIGAGLVFVRRNQVRGLTTAASIWLTAAVGTAAGGGLVYHAIFVTAAYFAVIHGYPLLSRLLGKTYGSRITVKVRYRDGAGVLRRVISECTASGFVVHEFNVEEPAGASDTVEVELQLVGSAEQPALVSSLSEIDDVLGVEIDED</sequence>
<dbReference type="Proteomes" id="UP000199039">
    <property type="component" value="Unassembled WGS sequence"/>
</dbReference>
<evidence type="ECO:0000256" key="5">
    <source>
        <dbReference type="ARBA" id="ARBA00022989"/>
    </source>
</evidence>
<keyword evidence="4 7" id="KW-0812">Transmembrane</keyword>
<evidence type="ECO:0000313" key="10">
    <source>
        <dbReference type="Proteomes" id="UP000199039"/>
    </source>
</evidence>
<keyword evidence="3" id="KW-1003">Cell membrane</keyword>
<accession>A0A1G6HUM3</accession>
<proteinExistence type="inferred from homology"/>
<feature type="transmembrane region" description="Helical" evidence="7">
    <location>
        <begin position="104"/>
        <end position="121"/>
    </location>
</feature>
<evidence type="ECO:0000256" key="3">
    <source>
        <dbReference type="ARBA" id="ARBA00022475"/>
    </source>
</evidence>
<keyword evidence="5 7" id="KW-1133">Transmembrane helix</keyword>
<evidence type="ECO:0000256" key="7">
    <source>
        <dbReference type="SAM" id="Phobius"/>
    </source>
</evidence>
<feature type="transmembrane region" description="Helical" evidence="7">
    <location>
        <begin position="13"/>
        <end position="31"/>
    </location>
</feature>
<evidence type="ECO:0000256" key="6">
    <source>
        <dbReference type="ARBA" id="ARBA00023136"/>
    </source>
</evidence>